<dbReference type="OrthoDB" id="10458289at2759"/>
<dbReference type="EMBL" id="UYYG01001263">
    <property type="protein sequence ID" value="VDN60899.1"/>
    <property type="molecule type" value="Genomic_DNA"/>
</dbReference>
<protein>
    <submittedName>
        <fullName evidence="1 4">Uncharacterized protein</fullName>
    </submittedName>
</protein>
<keyword evidence="3" id="KW-1185">Reference proteome</keyword>
<dbReference type="Proteomes" id="UP000038040">
    <property type="component" value="Unplaced"/>
</dbReference>
<gene>
    <name evidence="1" type="ORF">DME_LOCUS10872</name>
</gene>
<evidence type="ECO:0000313" key="4">
    <source>
        <dbReference type="WBParaSite" id="DME_0001033401-mRNA-1"/>
    </source>
</evidence>
<accession>A0A0N4UQN8</accession>
<evidence type="ECO:0000313" key="2">
    <source>
        <dbReference type="Proteomes" id="UP000038040"/>
    </source>
</evidence>
<evidence type="ECO:0000313" key="1">
    <source>
        <dbReference type="EMBL" id="VDN60899.1"/>
    </source>
</evidence>
<dbReference type="WBParaSite" id="DME_0001033401-mRNA-1">
    <property type="protein sequence ID" value="DME_0001033401-mRNA-1"/>
    <property type="gene ID" value="DME_0001033401"/>
</dbReference>
<sequence>MCSTLMGGYAFDVNQRQIFYGKKEKYSSMTEQKQCRISTLSNVASYEAENRHRLNYKPSNFNLQRDLIHDGKDKRKTTDPENTKFQYLYGTLQEDFWQRLNEIYQQSCGNRNTKTF</sequence>
<organism evidence="2 4">
    <name type="scientific">Dracunculus medinensis</name>
    <name type="common">Guinea worm</name>
    <dbReference type="NCBI Taxonomy" id="318479"/>
    <lineage>
        <taxon>Eukaryota</taxon>
        <taxon>Metazoa</taxon>
        <taxon>Ecdysozoa</taxon>
        <taxon>Nematoda</taxon>
        <taxon>Chromadorea</taxon>
        <taxon>Rhabditida</taxon>
        <taxon>Spirurina</taxon>
        <taxon>Dracunculoidea</taxon>
        <taxon>Dracunculidae</taxon>
        <taxon>Dracunculus</taxon>
    </lineage>
</organism>
<name>A0A0N4UQN8_DRAME</name>
<dbReference type="AlphaFoldDB" id="A0A0N4UQN8"/>
<evidence type="ECO:0000313" key="3">
    <source>
        <dbReference type="Proteomes" id="UP000274756"/>
    </source>
</evidence>
<reference evidence="1 3" key="2">
    <citation type="submission" date="2018-11" db="EMBL/GenBank/DDBJ databases">
        <authorList>
            <consortium name="Pathogen Informatics"/>
        </authorList>
    </citation>
    <scope>NUCLEOTIDE SEQUENCE [LARGE SCALE GENOMIC DNA]</scope>
</reference>
<dbReference type="Proteomes" id="UP000274756">
    <property type="component" value="Unassembled WGS sequence"/>
</dbReference>
<reference evidence="4" key="1">
    <citation type="submission" date="2017-02" db="UniProtKB">
        <authorList>
            <consortium name="WormBaseParasite"/>
        </authorList>
    </citation>
    <scope>IDENTIFICATION</scope>
</reference>
<proteinExistence type="predicted"/>